<dbReference type="OrthoDB" id="3257768at2759"/>
<evidence type="ECO:0000256" key="1">
    <source>
        <dbReference type="SAM" id="MobiDB-lite"/>
    </source>
</evidence>
<sequence length="536" mass="60427">MGPGSASDTINDHIFFWNGCREISLGRLTRRRLIDGFAELAIQTAELDEFRKGQAEHADRWEAAVIAFESDRSQPNPFEPPNGGMCLLFLEADVALELATEDEIRAREGLHCPHEMTPSAFVLALLDIENQQRALRHEVAAGRFTTTAQKTELARQRTKLARAISRLREVQSVYTPKSLELLSRQHDNAATVARPVEEQPLFPPSDLPAPDRRHATGDLGVIEERLRNGGCGTSLEDLRNRLVAKSRMLTYKNRNMRHQGATTRARGVLKKNDEKVDLAVGKYIDSRAALIRLADGDGSRVRWPALDRGKDVRCMEDPDKTRARGTKRPHTSLEMDGDGRGHLQECRNATGEGRRTVSWIWKWMDVGSGQTDGVYHDDQGMRIEYCKAFSRVRRWREEVRLLQEEMWRILCSLKHKAAQWDLRAASDERAGDIGEGARAYAKEKASSYRALAASFEELWHGLQGRASLSSSEVDALRQAMDADADASNDNQEGAILDEEEVEEGEELGGDEDEDEGDEENNDEWEDEDEYTTFPLL</sequence>
<dbReference type="Proteomes" id="UP000320762">
    <property type="component" value="Unassembled WGS sequence"/>
</dbReference>
<dbReference type="STRING" id="97359.A0A550BUY7"/>
<accession>A0A550BUY7</accession>
<name>A0A550BUY7_9AGAR</name>
<evidence type="ECO:0000313" key="2">
    <source>
        <dbReference type="EMBL" id="TRM56354.1"/>
    </source>
</evidence>
<protein>
    <submittedName>
        <fullName evidence="2">Uncharacterized protein</fullName>
    </submittedName>
</protein>
<feature type="region of interest" description="Disordered" evidence="1">
    <location>
        <begin position="482"/>
        <end position="536"/>
    </location>
</feature>
<proteinExistence type="predicted"/>
<dbReference type="EMBL" id="VDMD01000072">
    <property type="protein sequence ID" value="TRM56354.1"/>
    <property type="molecule type" value="Genomic_DNA"/>
</dbReference>
<feature type="compositionally biased region" description="Acidic residues" evidence="1">
    <location>
        <begin position="495"/>
        <end position="530"/>
    </location>
</feature>
<organism evidence="2 3">
    <name type="scientific">Schizophyllum amplum</name>
    <dbReference type="NCBI Taxonomy" id="97359"/>
    <lineage>
        <taxon>Eukaryota</taxon>
        <taxon>Fungi</taxon>
        <taxon>Dikarya</taxon>
        <taxon>Basidiomycota</taxon>
        <taxon>Agaricomycotina</taxon>
        <taxon>Agaricomycetes</taxon>
        <taxon>Agaricomycetidae</taxon>
        <taxon>Agaricales</taxon>
        <taxon>Schizophyllaceae</taxon>
        <taxon>Schizophyllum</taxon>
    </lineage>
</organism>
<gene>
    <name evidence="2" type="ORF">BD626DRAFT_414152</name>
</gene>
<dbReference type="AlphaFoldDB" id="A0A550BUY7"/>
<keyword evidence="3" id="KW-1185">Reference proteome</keyword>
<feature type="compositionally biased region" description="Basic and acidic residues" evidence="1">
    <location>
        <begin position="331"/>
        <end position="341"/>
    </location>
</feature>
<comment type="caution">
    <text evidence="2">The sequence shown here is derived from an EMBL/GenBank/DDBJ whole genome shotgun (WGS) entry which is preliminary data.</text>
</comment>
<reference evidence="2 3" key="1">
    <citation type="journal article" date="2019" name="New Phytol.">
        <title>Comparative genomics reveals unique wood-decay strategies and fruiting body development in the Schizophyllaceae.</title>
        <authorList>
            <person name="Almasi E."/>
            <person name="Sahu N."/>
            <person name="Krizsan K."/>
            <person name="Balint B."/>
            <person name="Kovacs G.M."/>
            <person name="Kiss B."/>
            <person name="Cseklye J."/>
            <person name="Drula E."/>
            <person name="Henrissat B."/>
            <person name="Nagy I."/>
            <person name="Chovatia M."/>
            <person name="Adam C."/>
            <person name="LaButti K."/>
            <person name="Lipzen A."/>
            <person name="Riley R."/>
            <person name="Grigoriev I.V."/>
            <person name="Nagy L.G."/>
        </authorList>
    </citation>
    <scope>NUCLEOTIDE SEQUENCE [LARGE SCALE GENOMIC DNA]</scope>
    <source>
        <strain evidence="2 3">NL-1724</strain>
    </source>
</reference>
<evidence type="ECO:0000313" key="3">
    <source>
        <dbReference type="Proteomes" id="UP000320762"/>
    </source>
</evidence>
<feature type="region of interest" description="Disordered" evidence="1">
    <location>
        <begin position="317"/>
        <end position="341"/>
    </location>
</feature>